<evidence type="ECO:0000313" key="10">
    <source>
        <dbReference type="EMBL" id="KAG5183997.1"/>
    </source>
</evidence>
<gene>
    <name evidence="10" type="ORF">JKP88DRAFT_315618</name>
</gene>
<keyword evidence="3 7" id="KW-0812">Transmembrane</keyword>
<dbReference type="InterPro" id="IPR002048">
    <property type="entry name" value="EF_hand_dom"/>
</dbReference>
<proteinExistence type="inferred from homology"/>
<dbReference type="SMART" id="SM00054">
    <property type="entry name" value="EFh"/>
    <property type="match status" value="1"/>
</dbReference>
<name>A0A835Z1N7_9STRA</name>
<dbReference type="InterPro" id="IPR023408">
    <property type="entry name" value="MscS_beta-dom_sf"/>
</dbReference>
<dbReference type="InterPro" id="IPR018247">
    <property type="entry name" value="EF_Hand_1_Ca_BS"/>
</dbReference>
<evidence type="ECO:0000256" key="7">
    <source>
        <dbReference type="SAM" id="Phobius"/>
    </source>
</evidence>
<keyword evidence="4" id="KW-0106">Calcium</keyword>
<evidence type="ECO:0000259" key="9">
    <source>
        <dbReference type="PROSITE" id="PS50222"/>
    </source>
</evidence>
<dbReference type="InterPro" id="IPR016688">
    <property type="entry name" value="MscS-like_plants/fungi"/>
</dbReference>
<dbReference type="SUPFAM" id="SSF47473">
    <property type="entry name" value="EF-hand"/>
    <property type="match status" value="1"/>
</dbReference>
<keyword evidence="5 7" id="KW-1133">Transmembrane helix</keyword>
<dbReference type="GO" id="GO:0006820">
    <property type="term" value="P:monoatomic anion transport"/>
    <property type="evidence" value="ECO:0007669"/>
    <property type="project" value="TreeGrafter"/>
</dbReference>
<evidence type="ECO:0000256" key="5">
    <source>
        <dbReference type="ARBA" id="ARBA00022989"/>
    </source>
</evidence>
<dbReference type="Gene3D" id="2.30.30.60">
    <property type="match status" value="1"/>
</dbReference>
<evidence type="ECO:0000256" key="8">
    <source>
        <dbReference type="SAM" id="SignalP"/>
    </source>
</evidence>
<dbReference type="PANTHER" id="PTHR31618">
    <property type="entry name" value="MECHANOSENSITIVE ION CHANNEL PROTEIN 5"/>
    <property type="match status" value="1"/>
</dbReference>
<feature type="domain" description="EF-hand" evidence="9">
    <location>
        <begin position="190"/>
        <end position="225"/>
    </location>
</feature>
<feature type="transmembrane region" description="Helical" evidence="7">
    <location>
        <begin position="37"/>
        <end position="60"/>
    </location>
</feature>
<comment type="caution">
    <text evidence="10">The sequence shown here is derived from an EMBL/GenBank/DDBJ whole genome shotgun (WGS) entry which is preliminary data.</text>
</comment>
<evidence type="ECO:0000256" key="4">
    <source>
        <dbReference type="ARBA" id="ARBA00022837"/>
    </source>
</evidence>
<keyword evidence="6 7" id="KW-0472">Membrane</keyword>
<evidence type="ECO:0000256" key="1">
    <source>
        <dbReference type="ARBA" id="ARBA00004141"/>
    </source>
</evidence>
<dbReference type="OrthoDB" id="544685at2759"/>
<dbReference type="InterPro" id="IPR006685">
    <property type="entry name" value="MscS_channel_2nd"/>
</dbReference>
<sequence>MAYLCTLMSSQLSLLICSIVFVTSSHAYGGSLALEKLSLLCVMYSAVFTIQKAVLLYITANVTWKSYLSRIQETVMAHQIIQAFKNFVAEDKTVINVDYGGYGESLLSLKSVHRAKDIADLGFTEDPGLLYDSVLSSKKLESTPSKTVYNALMRTLKLSPPRRDCTPMHMVQHSSSLPGPHLTLEHIQTIFGSTALRVMEILDRNCDGSIDKQEFVQLFDEISSSAVNLKETLRDFEKIGATLNRALTGVSLIITSFAALAILGVNLLQNSVLIVSTFVASSIVFGSSLQRFFEGIILVYASKPFEVGDRIQINDMCVLIKNISILTTHAVCADGQYCILSNAQLKDAVIINAYRSSASAQRWSLLVPCTVEPDFCGQLEKHLNDLDIEGVDGIDCWCETCRADGLHDLVIISARQNSNFQNVALKAKIGKQVAAGIKSFTSDLEAGHVIVRVGHALRNDA</sequence>
<reference evidence="10" key="1">
    <citation type="submission" date="2021-02" db="EMBL/GenBank/DDBJ databases">
        <title>First Annotated Genome of the Yellow-green Alga Tribonema minus.</title>
        <authorList>
            <person name="Mahan K.M."/>
        </authorList>
    </citation>
    <scope>NUCLEOTIDE SEQUENCE</scope>
    <source>
        <strain evidence="10">UTEX B ZZ1240</strain>
    </source>
</reference>
<keyword evidence="8" id="KW-0732">Signal</keyword>
<dbReference type="SUPFAM" id="SSF50182">
    <property type="entry name" value="Sm-like ribonucleoproteins"/>
    <property type="match status" value="1"/>
</dbReference>
<evidence type="ECO:0000313" key="11">
    <source>
        <dbReference type="Proteomes" id="UP000664859"/>
    </source>
</evidence>
<dbReference type="AlphaFoldDB" id="A0A835Z1N7"/>
<feature type="signal peptide" evidence="8">
    <location>
        <begin position="1"/>
        <end position="27"/>
    </location>
</feature>
<evidence type="ECO:0000256" key="6">
    <source>
        <dbReference type="ARBA" id="ARBA00023136"/>
    </source>
</evidence>
<feature type="chain" id="PRO_5032389871" description="EF-hand domain-containing protein" evidence="8">
    <location>
        <begin position="28"/>
        <end position="461"/>
    </location>
</feature>
<evidence type="ECO:0000256" key="3">
    <source>
        <dbReference type="ARBA" id="ARBA00022692"/>
    </source>
</evidence>
<comment type="subcellular location">
    <subcellularLocation>
        <location evidence="1">Membrane</location>
        <topology evidence="1">Multi-pass membrane protein</topology>
    </subcellularLocation>
</comment>
<dbReference type="PROSITE" id="PS50222">
    <property type="entry name" value="EF_HAND_2"/>
    <property type="match status" value="1"/>
</dbReference>
<dbReference type="InterPro" id="IPR011992">
    <property type="entry name" value="EF-hand-dom_pair"/>
</dbReference>
<dbReference type="InterPro" id="IPR010920">
    <property type="entry name" value="LSM_dom_sf"/>
</dbReference>
<organism evidence="10 11">
    <name type="scientific">Tribonema minus</name>
    <dbReference type="NCBI Taxonomy" id="303371"/>
    <lineage>
        <taxon>Eukaryota</taxon>
        <taxon>Sar</taxon>
        <taxon>Stramenopiles</taxon>
        <taxon>Ochrophyta</taxon>
        <taxon>PX clade</taxon>
        <taxon>Xanthophyceae</taxon>
        <taxon>Tribonematales</taxon>
        <taxon>Tribonemataceae</taxon>
        <taxon>Tribonema</taxon>
    </lineage>
</organism>
<dbReference type="GO" id="GO:0005509">
    <property type="term" value="F:calcium ion binding"/>
    <property type="evidence" value="ECO:0007669"/>
    <property type="project" value="InterPro"/>
</dbReference>
<dbReference type="PROSITE" id="PS00018">
    <property type="entry name" value="EF_HAND_1"/>
    <property type="match status" value="1"/>
</dbReference>
<dbReference type="GO" id="GO:0008381">
    <property type="term" value="F:mechanosensitive monoatomic ion channel activity"/>
    <property type="evidence" value="ECO:0007669"/>
    <property type="project" value="TreeGrafter"/>
</dbReference>
<feature type="transmembrane region" description="Helical" evidence="7">
    <location>
        <begin position="246"/>
        <end position="265"/>
    </location>
</feature>
<dbReference type="Pfam" id="PF00924">
    <property type="entry name" value="MS_channel_2nd"/>
    <property type="match status" value="1"/>
</dbReference>
<accession>A0A835Z1N7</accession>
<comment type="similarity">
    <text evidence="2">Belongs to the MscS (TC 1.A.23) family.</text>
</comment>
<evidence type="ECO:0000256" key="2">
    <source>
        <dbReference type="ARBA" id="ARBA00008017"/>
    </source>
</evidence>
<dbReference type="Proteomes" id="UP000664859">
    <property type="component" value="Unassembled WGS sequence"/>
</dbReference>
<dbReference type="EMBL" id="JAFCMP010000179">
    <property type="protein sequence ID" value="KAG5183997.1"/>
    <property type="molecule type" value="Genomic_DNA"/>
</dbReference>
<protein>
    <recommendedName>
        <fullName evidence="9">EF-hand domain-containing protein</fullName>
    </recommendedName>
</protein>
<dbReference type="PANTHER" id="PTHR31618:SF1">
    <property type="entry name" value="EF-HAND DOMAIN-CONTAINING PROTEIN"/>
    <property type="match status" value="1"/>
</dbReference>
<dbReference type="GO" id="GO:0005886">
    <property type="term" value="C:plasma membrane"/>
    <property type="evidence" value="ECO:0007669"/>
    <property type="project" value="TreeGrafter"/>
</dbReference>
<keyword evidence="11" id="KW-1185">Reference proteome</keyword>